<keyword evidence="1" id="KW-0732">Signal</keyword>
<dbReference type="InterPro" id="IPR032710">
    <property type="entry name" value="NTF2-like_dom_sf"/>
</dbReference>
<feature type="domain" description="DUF4440" evidence="2">
    <location>
        <begin position="35"/>
        <end position="136"/>
    </location>
</feature>
<dbReference type="InterPro" id="IPR027843">
    <property type="entry name" value="DUF4440"/>
</dbReference>
<dbReference type="Proteomes" id="UP000201838">
    <property type="component" value="Unassembled WGS sequence"/>
</dbReference>
<evidence type="ECO:0000256" key="1">
    <source>
        <dbReference type="SAM" id="SignalP"/>
    </source>
</evidence>
<protein>
    <recommendedName>
        <fullName evidence="2">DUF4440 domain-containing protein</fullName>
    </recommendedName>
</protein>
<feature type="chain" id="PRO_5012263413" description="DUF4440 domain-containing protein" evidence="1">
    <location>
        <begin position="27"/>
        <end position="146"/>
    </location>
</feature>
<proteinExistence type="predicted"/>
<dbReference type="AlphaFoldDB" id="A0A238J7N7"/>
<reference evidence="3 4" key="1">
    <citation type="submission" date="2017-05" db="EMBL/GenBank/DDBJ databases">
        <authorList>
            <person name="Song R."/>
            <person name="Chenine A.L."/>
            <person name="Ruprecht R.M."/>
        </authorList>
    </citation>
    <scope>NUCLEOTIDE SEQUENCE [LARGE SCALE GENOMIC DNA]</scope>
    <source>
        <strain evidence="3 4">CECT 8489</strain>
    </source>
</reference>
<feature type="signal peptide" evidence="1">
    <location>
        <begin position="1"/>
        <end position="26"/>
    </location>
</feature>
<dbReference type="RefSeq" id="WP_093976046.1">
    <property type="nucleotide sequence ID" value="NZ_FXXQ01000047.1"/>
</dbReference>
<evidence type="ECO:0000313" key="4">
    <source>
        <dbReference type="Proteomes" id="UP000201838"/>
    </source>
</evidence>
<dbReference type="Pfam" id="PF14534">
    <property type="entry name" value="DUF4440"/>
    <property type="match status" value="1"/>
</dbReference>
<dbReference type="SUPFAM" id="SSF54427">
    <property type="entry name" value="NTF2-like"/>
    <property type="match status" value="1"/>
</dbReference>
<dbReference type="EMBL" id="FXXQ01000047">
    <property type="protein sequence ID" value="SMX25894.1"/>
    <property type="molecule type" value="Genomic_DNA"/>
</dbReference>
<gene>
    <name evidence="3" type="ORF">BOA8489_04039</name>
</gene>
<dbReference type="OrthoDB" id="1633822at2"/>
<name>A0A238J7N7_9RHOB</name>
<accession>A0A238J7N7</accession>
<evidence type="ECO:0000259" key="2">
    <source>
        <dbReference type="Pfam" id="PF14534"/>
    </source>
</evidence>
<sequence length="146" mass="16161">MIPVFKIMLAAGAIAMANFSPGMVFADKAADEDAILGIWSTYTEARVAGDAETWLSLWDEEGIRLPPGAPAVDFATFAPGTAQRFANPPASMEIRSEEIVITDDWAFSRGNFTVNNALEGKFLTIFRRQNDGTWRIYRDAFNFNSE</sequence>
<dbReference type="Gene3D" id="3.10.450.50">
    <property type="match status" value="1"/>
</dbReference>
<keyword evidence="4" id="KW-1185">Reference proteome</keyword>
<organism evidence="3 4">
    <name type="scientific">Boseongicola aestuarii</name>
    <dbReference type="NCBI Taxonomy" id="1470561"/>
    <lineage>
        <taxon>Bacteria</taxon>
        <taxon>Pseudomonadati</taxon>
        <taxon>Pseudomonadota</taxon>
        <taxon>Alphaproteobacteria</taxon>
        <taxon>Rhodobacterales</taxon>
        <taxon>Paracoccaceae</taxon>
        <taxon>Boseongicola</taxon>
    </lineage>
</organism>
<evidence type="ECO:0000313" key="3">
    <source>
        <dbReference type="EMBL" id="SMX25894.1"/>
    </source>
</evidence>